<dbReference type="PROSITE" id="PS00217">
    <property type="entry name" value="SUGAR_TRANSPORT_2"/>
    <property type="match status" value="1"/>
</dbReference>
<feature type="transmembrane region" description="Helical" evidence="6">
    <location>
        <begin position="325"/>
        <end position="346"/>
    </location>
</feature>
<keyword evidence="3 6" id="KW-0812">Transmembrane</keyword>
<dbReference type="KEGG" id="tmn:UCRPA7_8554"/>
<gene>
    <name evidence="8" type="ORF">UCRPA7_8554</name>
</gene>
<evidence type="ECO:0000256" key="1">
    <source>
        <dbReference type="ARBA" id="ARBA00004141"/>
    </source>
</evidence>
<evidence type="ECO:0000256" key="5">
    <source>
        <dbReference type="ARBA" id="ARBA00023136"/>
    </source>
</evidence>
<keyword evidence="5 6" id="KW-0472">Membrane</keyword>
<dbReference type="HOGENOM" id="CLU_001265_11_0_1"/>
<dbReference type="Pfam" id="PF00083">
    <property type="entry name" value="Sugar_tr"/>
    <property type="match status" value="1"/>
</dbReference>
<evidence type="ECO:0000256" key="6">
    <source>
        <dbReference type="SAM" id="Phobius"/>
    </source>
</evidence>
<reference evidence="9" key="1">
    <citation type="journal article" date="2013" name="Genome Announc.">
        <title>Draft genome sequence of the ascomycete Phaeoacremonium aleophilum strain UCR-PA7, a causal agent of the esca disease complex in grapevines.</title>
        <authorList>
            <person name="Blanco-Ulate B."/>
            <person name="Rolshausen P."/>
            <person name="Cantu D."/>
        </authorList>
    </citation>
    <scope>NUCLEOTIDE SEQUENCE [LARGE SCALE GENOMIC DNA]</scope>
    <source>
        <strain evidence="9">UCR-PA7</strain>
    </source>
</reference>
<feature type="domain" description="Major facilitator superfamily (MFS) profile" evidence="7">
    <location>
        <begin position="70"/>
        <end position="509"/>
    </location>
</feature>
<name>R8B9J9_PHAM7</name>
<evidence type="ECO:0000313" key="8">
    <source>
        <dbReference type="EMBL" id="EON95985.1"/>
    </source>
</evidence>
<feature type="transmembrane region" description="Helical" evidence="6">
    <location>
        <begin position="414"/>
        <end position="440"/>
    </location>
</feature>
<accession>R8B9J9</accession>
<feature type="transmembrane region" description="Helical" evidence="6">
    <location>
        <begin position="487"/>
        <end position="505"/>
    </location>
</feature>
<organism evidence="8 9">
    <name type="scientific">Phaeoacremonium minimum (strain UCR-PA7)</name>
    <name type="common">Esca disease fungus</name>
    <name type="synonym">Togninia minima</name>
    <dbReference type="NCBI Taxonomy" id="1286976"/>
    <lineage>
        <taxon>Eukaryota</taxon>
        <taxon>Fungi</taxon>
        <taxon>Dikarya</taxon>
        <taxon>Ascomycota</taxon>
        <taxon>Pezizomycotina</taxon>
        <taxon>Sordariomycetes</taxon>
        <taxon>Sordariomycetidae</taxon>
        <taxon>Togniniales</taxon>
        <taxon>Togniniaceae</taxon>
        <taxon>Phaeoacremonium</taxon>
    </lineage>
</organism>
<feature type="transmembrane region" description="Helical" evidence="6">
    <location>
        <begin position="358"/>
        <end position="379"/>
    </location>
</feature>
<evidence type="ECO:0000256" key="4">
    <source>
        <dbReference type="ARBA" id="ARBA00022989"/>
    </source>
</evidence>
<proteinExistence type="inferred from homology"/>
<dbReference type="InterPro" id="IPR020846">
    <property type="entry name" value="MFS_dom"/>
</dbReference>
<protein>
    <submittedName>
        <fullName evidence="8">Putative sugar transporter protein</fullName>
    </submittedName>
</protein>
<sequence>MGGINLEHIDRVGNTNEIERKETVDDSGVLVKDAGAIAIAKGQGISGYETLPVWETVKTFKFNTFICGLVTFSAATDGYQIGMNGNVIANQGFVKQFATERNASGEPNLASPILSGWSSIMSVGQIIGMTTLPFLSDRFGRKVAMYCYWSILAISILLETLGRSWQTWLIAKLLAGIGVGCLQTTIPTYITEVAPVKIRGALLMTYSFWFSLGNFFAPVALQVLSKKDPHEYLIPIYTQWAHVGLMIIIYFFVPESPAWCVTRGREEQAKRILRFLNCDVKDYDVEKQFQILSLTVEHERFVAAEQRQEKWYSIFKGTNGFRTIIALWPLLSQQFLGLTLFSTFSSYFFQQAGVEDPFMVTCITTAIGLATGVVLIGIVDKFGRRLACCCGVTLSWLSCAVVGILGVIPQNGATNIVLIVFACLWNVGFVAIGSTGWGFIGEISSQRLRPYTAGFGAATTCVVGIIMNVLTPYMVNTNQWNWNLKTGWFYAGVGLPVTVAAWFLIPETARRSAAELDELFELKVKPWRFLKTETATNHVVNVVGHDGRA</sequence>
<keyword evidence="9" id="KW-1185">Reference proteome</keyword>
<dbReference type="InterPro" id="IPR036259">
    <property type="entry name" value="MFS_trans_sf"/>
</dbReference>
<evidence type="ECO:0000259" key="7">
    <source>
        <dbReference type="PROSITE" id="PS50850"/>
    </source>
</evidence>
<feature type="transmembrane region" description="Helical" evidence="6">
    <location>
        <begin position="386"/>
        <end position="408"/>
    </location>
</feature>
<feature type="transmembrane region" description="Helical" evidence="6">
    <location>
        <begin position="202"/>
        <end position="224"/>
    </location>
</feature>
<dbReference type="AlphaFoldDB" id="R8B9J9"/>
<dbReference type="OrthoDB" id="2544694at2759"/>
<dbReference type="GO" id="GO:0016020">
    <property type="term" value="C:membrane"/>
    <property type="evidence" value="ECO:0007669"/>
    <property type="project" value="UniProtKB-SubCell"/>
</dbReference>
<dbReference type="PROSITE" id="PS50850">
    <property type="entry name" value="MFS"/>
    <property type="match status" value="1"/>
</dbReference>
<feature type="transmembrane region" description="Helical" evidence="6">
    <location>
        <begin position="452"/>
        <end position="475"/>
    </location>
</feature>
<dbReference type="InterPro" id="IPR005829">
    <property type="entry name" value="Sugar_transporter_CS"/>
</dbReference>
<keyword evidence="8" id="KW-0813">Transport</keyword>
<dbReference type="PANTHER" id="PTHR48022">
    <property type="entry name" value="PLASTIDIC GLUCOSE TRANSPORTER 4"/>
    <property type="match status" value="1"/>
</dbReference>
<dbReference type="EMBL" id="KB933365">
    <property type="protein sequence ID" value="EON95985.1"/>
    <property type="molecule type" value="Genomic_DNA"/>
</dbReference>
<keyword evidence="8" id="KW-0762">Sugar transport</keyword>
<evidence type="ECO:0000256" key="3">
    <source>
        <dbReference type="ARBA" id="ARBA00022692"/>
    </source>
</evidence>
<dbReference type="InterPro" id="IPR050360">
    <property type="entry name" value="MFS_Sugar_Transporters"/>
</dbReference>
<dbReference type="GO" id="GO:0005351">
    <property type="term" value="F:carbohydrate:proton symporter activity"/>
    <property type="evidence" value="ECO:0007669"/>
    <property type="project" value="TreeGrafter"/>
</dbReference>
<dbReference type="InterPro" id="IPR005828">
    <property type="entry name" value="MFS_sugar_transport-like"/>
</dbReference>
<feature type="transmembrane region" description="Helical" evidence="6">
    <location>
        <begin position="143"/>
        <end position="162"/>
    </location>
</feature>
<dbReference type="eggNOG" id="KOG0254">
    <property type="taxonomic scope" value="Eukaryota"/>
</dbReference>
<keyword evidence="4 6" id="KW-1133">Transmembrane helix</keyword>
<comment type="similarity">
    <text evidence="2">Belongs to the major facilitator superfamily. Sugar transporter (TC 2.A.1.1) family.</text>
</comment>
<dbReference type="PROSITE" id="PS00216">
    <property type="entry name" value="SUGAR_TRANSPORT_1"/>
    <property type="match status" value="1"/>
</dbReference>
<comment type="subcellular location">
    <subcellularLocation>
        <location evidence="1">Membrane</location>
        <topology evidence="1">Multi-pass membrane protein</topology>
    </subcellularLocation>
</comment>
<dbReference type="FunFam" id="1.20.1250.20:FF:000078">
    <property type="entry name" value="MFS maltose transporter, putative"/>
    <property type="match status" value="1"/>
</dbReference>
<dbReference type="GeneID" id="19329416"/>
<feature type="transmembrane region" description="Helical" evidence="6">
    <location>
        <begin position="168"/>
        <end position="190"/>
    </location>
</feature>
<evidence type="ECO:0000313" key="9">
    <source>
        <dbReference type="Proteomes" id="UP000014074"/>
    </source>
</evidence>
<dbReference type="Gene3D" id="1.20.1250.20">
    <property type="entry name" value="MFS general substrate transporter like domains"/>
    <property type="match status" value="1"/>
</dbReference>
<evidence type="ECO:0000256" key="2">
    <source>
        <dbReference type="ARBA" id="ARBA00010992"/>
    </source>
</evidence>
<dbReference type="RefSeq" id="XP_007919257.1">
    <property type="nucleotide sequence ID" value="XM_007921066.1"/>
</dbReference>
<dbReference type="SUPFAM" id="SSF103473">
    <property type="entry name" value="MFS general substrate transporter"/>
    <property type="match status" value="1"/>
</dbReference>
<dbReference type="Proteomes" id="UP000014074">
    <property type="component" value="Unassembled WGS sequence"/>
</dbReference>
<dbReference type="PANTHER" id="PTHR48022:SF2">
    <property type="entry name" value="PLASTIDIC GLUCOSE TRANSPORTER 4"/>
    <property type="match status" value="1"/>
</dbReference>
<feature type="transmembrane region" description="Helical" evidence="6">
    <location>
        <begin position="236"/>
        <end position="253"/>
    </location>
</feature>